<protein>
    <submittedName>
        <fullName evidence="1">Uncharacterized protein</fullName>
    </submittedName>
</protein>
<comment type="caution">
    <text evidence="1">The sequence shown here is derived from an EMBL/GenBank/DDBJ whole genome shotgun (WGS) entry which is preliminary data.</text>
</comment>
<name>E6QKR6_9ZZZZ</name>
<proteinExistence type="predicted"/>
<dbReference type="EMBL" id="CABQ01000148">
    <property type="protein sequence ID" value="CBI07836.1"/>
    <property type="molecule type" value="Genomic_DNA"/>
</dbReference>
<evidence type="ECO:0000313" key="1">
    <source>
        <dbReference type="EMBL" id="CBI07836.1"/>
    </source>
</evidence>
<reference evidence="1" key="1">
    <citation type="submission" date="2009-10" db="EMBL/GenBank/DDBJ databases">
        <title>Diversity of trophic interactions inside an arsenic-rich microbial ecosystem.</title>
        <authorList>
            <person name="Bertin P.N."/>
            <person name="Heinrich-Salmeron A."/>
            <person name="Pelletier E."/>
            <person name="Goulhen-Chollet F."/>
            <person name="Arsene-Ploetze F."/>
            <person name="Gallien S."/>
            <person name="Calteau A."/>
            <person name="Vallenet D."/>
            <person name="Casiot C."/>
            <person name="Chane-Woon-Ming B."/>
            <person name="Giloteaux L."/>
            <person name="Barakat M."/>
            <person name="Bonnefoy V."/>
            <person name="Bruneel O."/>
            <person name="Chandler M."/>
            <person name="Cleiss J."/>
            <person name="Duran R."/>
            <person name="Elbaz-Poulichet F."/>
            <person name="Fonknechten N."/>
            <person name="Lauga B."/>
            <person name="Mornico D."/>
            <person name="Ortet P."/>
            <person name="Schaeffer C."/>
            <person name="Siguier P."/>
            <person name="Alexander Thil Smith A."/>
            <person name="Van Dorsselaer A."/>
            <person name="Weissenbach J."/>
            <person name="Medigue C."/>
            <person name="Le Paslier D."/>
        </authorList>
    </citation>
    <scope>NUCLEOTIDE SEQUENCE</scope>
</reference>
<organism evidence="1">
    <name type="scientific">mine drainage metagenome</name>
    <dbReference type="NCBI Taxonomy" id="410659"/>
    <lineage>
        <taxon>unclassified sequences</taxon>
        <taxon>metagenomes</taxon>
        <taxon>ecological metagenomes</taxon>
    </lineage>
</organism>
<sequence>MTTSAWAQNAPAQPLTVDAVLARVRANVTAYTASIPNFICDESVDSRRTGGGKVKDEMKIQSSFSLVRSSDGKDLRETRVKNLVNGSKPKNQKVSLPYSFTGGFANVIEFVNDKCASFAFAQNALPNGNGPILIAAEPKPASPDLPAYCAREGKQSAQTKAVIDPKSFQILHLESSAQDISFGLASHVPFVPVPSTHNVFVWAVDYAPVTLGGKTFWLPQTVTSTVTDKNKPITLEYEAHYTNYHRFAATTTILPDVKEVSPQ</sequence>
<gene>
    <name evidence="1" type="ORF">CARN6_1234</name>
</gene>
<accession>E6QKR6</accession>
<dbReference type="AlphaFoldDB" id="E6QKR6"/>